<dbReference type="RefSeq" id="WP_290364133.1">
    <property type="nucleotide sequence ID" value="NZ_JAUFQU010000001.1"/>
</dbReference>
<feature type="transmembrane region" description="Helical" evidence="7">
    <location>
        <begin position="681"/>
        <end position="705"/>
    </location>
</feature>
<dbReference type="InterPro" id="IPR003838">
    <property type="entry name" value="ABC3_permease_C"/>
</dbReference>
<feature type="domain" description="MacB-like periplasmic core" evidence="9">
    <location>
        <begin position="20"/>
        <end position="235"/>
    </location>
</feature>
<feature type="transmembrane region" description="Helical" evidence="7">
    <location>
        <begin position="383"/>
        <end position="406"/>
    </location>
</feature>
<evidence type="ECO:0000313" key="11">
    <source>
        <dbReference type="Proteomes" id="UP001242368"/>
    </source>
</evidence>
<dbReference type="Proteomes" id="UP001242368">
    <property type="component" value="Unassembled WGS sequence"/>
</dbReference>
<evidence type="ECO:0000256" key="2">
    <source>
        <dbReference type="ARBA" id="ARBA00022475"/>
    </source>
</evidence>
<feature type="transmembrane region" description="Helical" evidence="7">
    <location>
        <begin position="338"/>
        <end position="363"/>
    </location>
</feature>
<proteinExistence type="inferred from homology"/>
<feature type="transmembrane region" description="Helical" evidence="7">
    <location>
        <begin position="290"/>
        <end position="311"/>
    </location>
</feature>
<gene>
    <name evidence="10" type="ORF">QW060_14185</name>
</gene>
<evidence type="ECO:0000256" key="4">
    <source>
        <dbReference type="ARBA" id="ARBA00022989"/>
    </source>
</evidence>
<accession>A0ABT8CW75</accession>
<sequence length="804" mass="91056">MLKNWIKIFVYNTAHNKTYTLLNIIGLAIGITAVILSSIYWEEENSYDKWNPNKELVQEVLVKINETEIWPYNVAPLGPLLKEAASELDSYCYYSSYNGTISLLVINGKKQVVNNAVVTEPNFFEYFPFEVVKGSVAAFSATKKAVALSEEKAVELFGTTDVINKIVQDVSNGSYTITTVYRVPGKSSINPSLISNDLESQLKLQKNEWGNFNFNFLIKLKNTESKDRILKTIEDINLQNREGQLAKKEGLTLEDYLEKNGRMTTFLQPLEDVRLKAEITGFPEGKANGVFLKINIGLSVLILVLSIINYINLATAQATKRAKEVGIRKITGAGKKNIVLQFIFETSILVFLAFICALALTEILLPYYNVLLNKALVFHLTDFIGYFTIIFLIVIISAGIFPALYIANFQVLKVLKGNFGRSKNGIWLRNTMLIVQFFIATLFLIAGYIVNEQVSYMAKKDLGFSGDQILTIRYLNYEKPNRYNFYKSIRSEMMKIKGVKEVNISSMRIGSGVSSSSGFSIDGKNVQAQNVAIDFGYLDMMKIKIAEGRDLNSNLASDTIESVLINQTAARKLGNKNLINKKFDWNGNPLKIVGIVEDFNLYGLTEKVPPMIFYHPKTISWMDTNLQAVSVKIDAAESEDVLHQLEKFWKTKVDFDYPFNAEFVNKEFAKTYASYIKQRNVFAILNIVVIAIALFGLFALSSFTIERQYKQIAIKKVLGASTKSLLLQLSKQYILFCIIGFLLALIPGYYLLQLWLNNFAYRIDFPYIAFCIAFIIMIVLTIIVVFSKSYSATRINILKYLKYE</sequence>
<feature type="domain" description="ABC3 transporter permease C-terminal" evidence="8">
    <location>
        <begin position="684"/>
        <end position="797"/>
    </location>
</feature>
<dbReference type="Pfam" id="PF12704">
    <property type="entry name" value="MacB_PCD"/>
    <property type="match status" value="2"/>
</dbReference>
<dbReference type="InterPro" id="IPR050250">
    <property type="entry name" value="Macrolide_Exporter_MacB"/>
</dbReference>
<evidence type="ECO:0000256" key="3">
    <source>
        <dbReference type="ARBA" id="ARBA00022692"/>
    </source>
</evidence>
<comment type="subcellular location">
    <subcellularLocation>
        <location evidence="1">Cell membrane</location>
        <topology evidence="1">Multi-pass membrane protein</topology>
    </subcellularLocation>
</comment>
<reference evidence="11" key="1">
    <citation type="journal article" date="2019" name="Int. J. Syst. Evol. Microbiol.">
        <title>The Global Catalogue of Microorganisms (GCM) 10K type strain sequencing project: providing services to taxonomists for standard genome sequencing and annotation.</title>
        <authorList>
            <consortium name="The Broad Institute Genomics Platform"/>
            <consortium name="The Broad Institute Genome Sequencing Center for Infectious Disease"/>
            <person name="Wu L."/>
            <person name="Ma J."/>
        </authorList>
    </citation>
    <scope>NUCLEOTIDE SEQUENCE [LARGE SCALE GENOMIC DNA]</scope>
    <source>
        <strain evidence="11">CECT 7184</strain>
    </source>
</reference>
<dbReference type="Pfam" id="PF02687">
    <property type="entry name" value="FtsX"/>
    <property type="match status" value="2"/>
</dbReference>
<feature type="transmembrane region" description="Helical" evidence="7">
    <location>
        <begin position="767"/>
        <end position="786"/>
    </location>
</feature>
<evidence type="ECO:0000256" key="5">
    <source>
        <dbReference type="ARBA" id="ARBA00023136"/>
    </source>
</evidence>
<organism evidence="10 11">
    <name type="scientific">Paenimyroides ceti</name>
    <dbReference type="NCBI Taxonomy" id="395087"/>
    <lineage>
        <taxon>Bacteria</taxon>
        <taxon>Pseudomonadati</taxon>
        <taxon>Bacteroidota</taxon>
        <taxon>Flavobacteriia</taxon>
        <taxon>Flavobacteriales</taxon>
        <taxon>Flavobacteriaceae</taxon>
        <taxon>Paenimyroides</taxon>
    </lineage>
</organism>
<evidence type="ECO:0000256" key="7">
    <source>
        <dbReference type="SAM" id="Phobius"/>
    </source>
</evidence>
<keyword evidence="3 7" id="KW-0812">Transmembrane</keyword>
<name>A0ABT8CW75_9FLAO</name>
<evidence type="ECO:0000256" key="1">
    <source>
        <dbReference type="ARBA" id="ARBA00004651"/>
    </source>
</evidence>
<keyword evidence="5 7" id="KW-0472">Membrane</keyword>
<feature type="domain" description="ABC3 transporter permease C-terminal" evidence="8">
    <location>
        <begin position="298"/>
        <end position="406"/>
    </location>
</feature>
<keyword evidence="11" id="KW-1185">Reference proteome</keyword>
<dbReference type="PANTHER" id="PTHR30572:SF4">
    <property type="entry name" value="ABC TRANSPORTER PERMEASE YTRF"/>
    <property type="match status" value="1"/>
</dbReference>
<evidence type="ECO:0000256" key="6">
    <source>
        <dbReference type="ARBA" id="ARBA00038076"/>
    </source>
</evidence>
<comment type="similarity">
    <text evidence="6">Belongs to the ABC-4 integral membrane protein family.</text>
</comment>
<keyword evidence="2" id="KW-1003">Cell membrane</keyword>
<dbReference type="PANTHER" id="PTHR30572">
    <property type="entry name" value="MEMBRANE COMPONENT OF TRANSPORTER-RELATED"/>
    <property type="match status" value="1"/>
</dbReference>
<feature type="transmembrane region" description="Helical" evidence="7">
    <location>
        <begin position="427"/>
        <end position="450"/>
    </location>
</feature>
<protein>
    <submittedName>
        <fullName evidence="10">ABC transporter permease</fullName>
    </submittedName>
</protein>
<evidence type="ECO:0000259" key="9">
    <source>
        <dbReference type="Pfam" id="PF12704"/>
    </source>
</evidence>
<feature type="transmembrane region" description="Helical" evidence="7">
    <location>
        <begin position="733"/>
        <end position="755"/>
    </location>
</feature>
<evidence type="ECO:0000313" key="10">
    <source>
        <dbReference type="EMBL" id="MDN3708256.1"/>
    </source>
</evidence>
<keyword evidence="4 7" id="KW-1133">Transmembrane helix</keyword>
<comment type="caution">
    <text evidence="10">The sequence shown here is derived from an EMBL/GenBank/DDBJ whole genome shotgun (WGS) entry which is preliminary data.</text>
</comment>
<dbReference type="InterPro" id="IPR025857">
    <property type="entry name" value="MacB_PCD"/>
</dbReference>
<evidence type="ECO:0000259" key="8">
    <source>
        <dbReference type="Pfam" id="PF02687"/>
    </source>
</evidence>
<feature type="domain" description="MacB-like periplasmic core" evidence="9">
    <location>
        <begin position="448"/>
        <end position="641"/>
    </location>
</feature>
<dbReference type="EMBL" id="JAUFQU010000001">
    <property type="protein sequence ID" value="MDN3708256.1"/>
    <property type="molecule type" value="Genomic_DNA"/>
</dbReference>
<feature type="transmembrane region" description="Helical" evidence="7">
    <location>
        <begin position="21"/>
        <end position="41"/>
    </location>
</feature>